<dbReference type="PROSITE" id="PS52045">
    <property type="entry name" value="NEPROSIN_PEP_CD"/>
    <property type="match status" value="1"/>
</dbReference>
<feature type="domain" description="Neprosin PEP catalytic" evidence="1">
    <location>
        <begin position="1"/>
        <end position="52"/>
    </location>
</feature>
<dbReference type="InterPro" id="IPR004314">
    <property type="entry name" value="Neprosin"/>
</dbReference>
<dbReference type="PANTHER" id="PTHR31589:SF110">
    <property type="entry name" value="PROTEIN, PUTATIVE (DUF239)-RELATED"/>
    <property type="match status" value="1"/>
</dbReference>
<evidence type="ECO:0000313" key="3">
    <source>
        <dbReference type="Proteomes" id="UP000265520"/>
    </source>
</evidence>
<feature type="non-terminal residue" evidence="2">
    <location>
        <position position="52"/>
    </location>
</feature>
<dbReference type="Pfam" id="PF03080">
    <property type="entry name" value="Neprosin"/>
    <property type="match status" value="1"/>
</dbReference>
<sequence>MSYGDNTLVGYWPAELFTHLANHATMVEWGGEVVNSRSNGRHTSTQMGSGHF</sequence>
<dbReference type="Proteomes" id="UP000265520">
    <property type="component" value="Unassembled WGS sequence"/>
</dbReference>
<reference evidence="2 3" key="1">
    <citation type="journal article" date="2018" name="Front. Plant Sci.">
        <title>Red Clover (Trifolium pratense) and Zigzag Clover (T. medium) - A Picture of Genomic Similarities and Differences.</title>
        <authorList>
            <person name="Dluhosova J."/>
            <person name="Istvanek J."/>
            <person name="Nedelnik J."/>
            <person name="Repkova J."/>
        </authorList>
    </citation>
    <scope>NUCLEOTIDE SEQUENCE [LARGE SCALE GENOMIC DNA]</scope>
    <source>
        <strain evidence="3">cv. 10/8</strain>
        <tissue evidence="2">Leaf</tissue>
    </source>
</reference>
<dbReference type="EMBL" id="LXQA011214838">
    <property type="protein sequence ID" value="MCI89244.1"/>
    <property type="molecule type" value="Genomic_DNA"/>
</dbReference>
<dbReference type="AlphaFoldDB" id="A0A392VLI2"/>
<comment type="caution">
    <text evidence="2">The sequence shown here is derived from an EMBL/GenBank/DDBJ whole genome shotgun (WGS) entry which is preliminary data.</text>
</comment>
<keyword evidence="3" id="KW-1185">Reference proteome</keyword>
<dbReference type="PANTHER" id="PTHR31589">
    <property type="entry name" value="PROTEIN, PUTATIVE (DUF239)-RELATED-RELATED"/>
    <property type="match status" value="1"/>
</dbReference>
<dbReference type="InterPro" id="IPR053168">
    <property type="entry name" value="Glutamic_endopeptidase"/>
</dbReference>
<organism evidence="2 3">
    <name type="scientific">Trifolium medium</name>
    <dbReference type="NCBI Taxonomy" id="97028"/>
    <lineage>
        <taxon>Eukaryota</taxon>
        <taxon>Viridiplantae</taxon>
        <taxon>Streptophyta</taxon>
        <taxon>Embryophyta</taxon>
        <taxon>Tracheophyta</taxon>
        <taxon>Spermatophyta</taxon>
        <taxon>Magnoliopsida</taxon>
        <taxon>eudicotyledons</taxon>
        <taxon>Gunneridae</taxon>
        <taxon>Pentapetalae</taxon>
        <taxon>rosids</taxon>
        <taxon>fabids</taxon>
        <taxon>Fabales</taxon>
        <taxon>Fabaceae</taxon>
        <taxon>Papilionoideae</taxon>
        <taxon>50 kb inversion clade</taxon>
        <taxon>NPAAA clade</taxon>
        <taxon>Hologalegina</taxon>
        <taxon>IRL clade</taxon>
        <taxon>Trifolieae</taxon>
        <taxon>Trifolium</taxon>
    </lineage>
</organism>
<protein>
    <recommendedName>
        <fullName evidence="1">Neprosin PEP catalytic domain-containing protein</fullName>
    </recommendedName>
</protein>
<proteinExistence type="predicted"/>
<name>A0A392VLI2_9FABA</name>
<accession>A0A392VLI2</accession>
<evidence type="ECO:0000313" key="2">
    <source>
        <dbReference type="EMBL" id="MCI89244.1"/>
    </source>
</evidence>
<evidence type="ECO:0000259" key="1">
    <source>
        <dbReference type="PROSITE" id="PS52045"/>
    </source>
</evidence>